<dbReference type="InterPro" id="IPR036390">
    <property type="entry name" value="WH_DNA-bd_sf"/>
</dbReference>
<evidence type="ECO:0000259" key="2">
    <source>
        <dbReference type="PROSITE" id="PS50995"/>
    </source>
</evidence>
<evidence type="ECO:0000313" key="3">
    <source>
        <dbReference type="EMBL" id="GHI79187.1"/>
    </source>
</evidence>
<evidence type="ECO:0000256" key="1">
    <source>
        <dbReference type="SAM" id="MobiDB-lite"/>
    </source>
</evidence>
<sequence>MGNPVTVQTAPTLQSTPNLQSAPTLQSASSPRPQNAPAVRTAPPAQAAPYAELARQLTGIGAVKRELARSLPPDCPPGAAAVLTLLDRHGEMRLSRLTEFMGVDISVTSRHVTHIADRGWIERETDPGDGRCRILRLTPAGRALLAELGARHTASLERALRDWSPQDIDVLNTLLARLRSSF</sequence>
<gene>
    <name evidence="3" type="ORF">Sspor_47480</name>
</gene>
<feature type="compositionally biased region" description="Polar residues" evidence="1">
    <location>
        <begin position="1"/>
        <end position="33"/>
    </location>
</feature>
<accession>A0ABQ3TGN8</accession>
<comment type="caution">
    <text evidence="3">The sequence shown here is derived from an EMBL/GenBank/DDBJ whole genome shotgun (WGS) entry which is preliminary data.</text>
</comment>
<feature type="region of interest" description="Disordered" evidence="1">
    <location>
        <begin position="1"/>
        <end position="45"/>
    </location>
</feature>
<dbReference type="Gene3D" id="1.10.10.10">
    <property type="entry name" value="Winged helix-like DNA-binding domain superfamily/Winged helix DNA-binding domain"/>
    <property type="match status" value="1"/>
</dbReference>
<dbReference type="SUPFAM" id="SSF46785">
    <property type="entry name" value="Winged helix' DNA-binding domain"/>
    <property type="match status" value="1"/>
</dbReference>
<protein>
    <submittedName>
        <fullName evidence="3">MarR family transcriptional regulator</fullName>
    </submittedName>
</protein>
<dbReference type="PROSITE" id="PS50995">
    <property type="entry name" value="HTH_MARR_2"/>
    <property type="match status" value="1"/>
</dbReference>
<dbReference type="SMART" id="SM00347">
    <property type="entry name" value="HTH_MARR"/>
    <property type="match status" value="1"/>
</dbReference>
<dbReference type="InterPro" id="IPR000835">
    <property type="entry name" value="HTH_MarR-typ"/>
</dbReference>
<dbReference type="Pfam" id="PF01047">
    <property type="entry name" value="MarR"/>
    <property type="match status" value="1"/>
</dbReference>
<evidence type="ECO:0000313" key="4">
    <source>
        <dbReference type="Proteomes" id="UP000608522"/>
    </source>
</evidence>
<dbReference type="InterPro" id="IPR036388">
    <property type="entry name" value="WH-like_DNA-bd_sf"/>
</dbReference>
<dbReference type="EMBL" id="BNED01000005">
    <property type="protein sequence ID" value="GHI79187.1"/>
    <property type="molecule type" value="Genomic_DNA"/>
</dbReference>
<dbReference type="PANTHER" id="PTHR33164">
    <property type="entry name" value="TRANSCRIPTIONAL REGULATOR, MARR FAMILY"/>
    <property type="match status" value="1"/>
</dbReference>
<name>A0ABQ3TGN8_9ACTN</name>
<dbReference type="Proteomes" id="UP000608522">
    <property type="component" value="Unassembled WGS sequence"/>
</dbReference>
<reference evidence="4" key="1">
    <citation type="submission" date="2023-07" db="EMBL/GenBank/DDBJ databases">
        <title>Whole genome shotgun sequence of Streptomyces spororaveus NBRC 15456.</title>
        <authorList>
            <person name="Komaki H."/>
            <person name="Tamura T."/>
        </authorList>
    </citation>
    <scope>NUCLEOTIDE SEQUENCE [LARGE SCALE GENOMIC DNA]</scope>
    <source>
        <strain evidence="4">NBRC 15456</strain>
    </source>
</reference>
<feature type="domain" description="HTH marR-type" evidence="2">
    <location>
        <begin position="50"/>
        <end position="180"/>
    </location>
</feature>
<dbReference type="InterPro" id="IPR039422">
    <property type="entry name" value="MarR/SlyA-like"/>
</dbReference>
<keyword evidence="4" id="KW-1185">Reference proteome</keyword>
<dbReference type="PRINTS" id="PR00598">
    <property type="entry name" value="HTHMARR"/>
</dbReference>
<organism evidence="3 4">
    <name type="scientific">Streptomyces spororaveus</name>
    <dbReference type="NCBI Taxonomy" id="284039"/>
    <lineage>
        <taxon>Bacteria</taxon>
        <taxon>Bacillati</taxon>
        <taxon>Actinomycetota</taxon>
        <taxon>Actinomycetes</taxon>
        <taxon>Kitasatosporales</taxon>
        <taxon>Streptomycetaceae</taxon>
        <taxon>Streptomyces</taxon>
    </lineage>
</organism>
<proteinExistence type="predicted"/>
<dbReference type="PANTHER" id="PTHR33164:SF57">
    <property type="entry name" value="MARR-FAMILY TRANSCRIPTIONAL REGULATOR"/>
    <property type="match status" value="1"/>
</dbReference>